<keyword evidence="3 8" id="KW-0812">Transmembrane</keyword>
<feature type="transmembrane region" description="Helical" evidence="8">
    <location>
        <begin position="39"/>
        <end position="63"/>
    </location>
</feature>
<reference evidence="10 11" key="1">
    <citation type="submission" date="2019-09" db="EMBL/GenBank/DDBJ databases">
        <title>Phylogeny of genus Pseudoclavibacter and closely related genus.</title>
        <authorList>
            <person name="Li Y."/>
        </authorList>
    </citation>
    <scope>NUCLEOTIDE SEQUENCE [LARGE SCALE GENOMIC DNA]</scope>
    <source>
        <strain evidence="10 11">DSM 23821</strain>
    </source>
</reference>
<dbReference type="NCBIfam" id="TIGR03462">
    <property type="entry name" value="CarR_dom_SF"/>
    <property type="match status" value="1"/>
</dbReference>
<dbReference type="RefSeq" id="WP_158041630.1">
    <property type="nucleotide sequence ID" value="NZ_JACCFV010000001.1"/>
</dbReference>
<keyword evidence="5 8" id="KW-1133">Transmembrane helix</keyword>
<dbReference type="OrthoDB" id="5195186at2"/>
<keyword evidence="11" id="KW-1185">Reference proteome</keyword>
<evidence type="ECO:0000256" key="6">
    <source>
        <dbReference type="ARBA" id="ARBA00023136"/>
    </source>
</evidence>
<dbReference type="Pfam" id="PF18916">
    <property type="entry name" value="Lycopene_cyc"/>
    <property type="match status" value="1"/>
</dbReference>
<keyword evidence="6 8" id="KW-0472">Membrane</keyword>
<protein>
    <submittedName>
        <fullName evidence="10">Lycopene cyclase domain-containing protein</fullName>
    </submittedName>
</protein>
<evidence type="ECO:0000313" key="10">
    <source>
        <dbReference type="EMBL" id="KAB1654079.1"/>
    </source>
</evidence>
<name>A0A7J5BP09_9MICO</name>
<dbReference type="EMBL" id="WBJZ01000020">
    <property type="protein sequence ID" value="KAB1654079.1"/>
    <property type="molecule type" value="Genomic_DNA"/>
</dbReference>
<dbReference type="GO" id="GO:0016117">
    <property type="term" value="P:carotenoid biosynthetic process"/>
    <property type="evidence" value="ECO:0007669"/>
    <property type="project" value="UniProtKB-KW"/>
</dbReference>
<dbReference type="GO" id="GO:0016020">
    <property type="term" value="C:membrane"/>
    <property type="evidence" value="ECO:0007669"/>
    <property type="project" value="UniProtKB-SubCell"/>
</dbReference>
<evidence type="ECO:0000256" key="3">
    <source>
        <dbReference type="ARBA" id="ARBA00022692"/>
    </source>
</evidence>
<dbReference type="Proteomes" id="UP000467240">
    <property type="component" value="Unassembled WGS sequence"/>
</dbReference>
<keyword evidence="4" id="KW-0125">Carotenoid biosynthesis</keyword>
<proteinExistence type="predicted"/>
<evidence type="ECO:0000256" key="1">
    <source>
        <dbReference type="ARBA" id="ARBA00004141"/>
    </source>
</evidence>
<evidence type="ECO:0000313" key="11">
    <source>
        <dbReference type="Proteomes" id="UP000467240"/>
    </source>
</evidence>
<comment type="pathway">
    <text evidence="2">Carotenoid biosynthesis.</text>
</comment>
<evidence type="ECO:0000256" key="2">
    <source>
        <dbReference type="ARBA" id="ARBA00004829"/>
    </source>
</evidence>
<sequence length="122" mass="14098">MADLDRWQYLLLMGACLALTLPLEWVLRARVYRRPLRALQAILVTVVVFSIWDIIAIGRGLWHYSPLYTTGIMLPFGFPLEELVFFIVIPLCALLTYEAVGYGLDVLTGLRRRRRTREDEDA</sequence>
<keyword evidence="7" id="KW-0413">Isomerase</keyword>
<evidence type="ECO:0000256" key="4">
    <source>
        <dbReference type="ARBA" id="ARBA00022746"/>
    </source>
</evidence>
<evidence type="ECO:0000256" key="8">
    <source>
        <dbReference type="SAM" id="Phobius"/>
    </source>
</evidence>
<dbReference type="GO" id="GO:0045436">
    <property type="term" value="F:lycopene beta cyclase activity"/>
    <property type="evidence" value="ECO:0007669"/>
    <property type="project" value="UniProtKB-ARBA"/>
</dbReference>
<evidence type="ECO:0000256" key="7">
    <source>
        <dbReference type="ARBA" id="ARBA00023235"/>
    </source>
</evidence>
<gene>
    <name evidence="10" type="ORF">F8O01_14290</name>
</gene>
<comment type="caution">
    <text evidence="10">The sequence shown here is derived from an EMBL/GenBank/DDBJ whole genome shotgun (WGS) entry which is preliminary data.</text>
</comment>
<feature type="transmembrane region" description="Helical" evidence="8">
    <location>
        <begin position="6"/>
        <end position="27"/>
    </location>
</feature>
<comment type="subcellular location">
    <subcellularLocation>
        <location evidence="1">Membrane</location>
        <topology evidence="1">Multi-pass membrane protein</topology>
    </subcellularLocation>
</comment>
<feature type="transmembrane region" description="Helical" evidence="8">
    <location>
        <begin position="83"/>
        <end position="107"/>
    </location>
</feature>
<dbReference type="GO" id="GO:0016872">
    <property type="term" value="F:intramolecular lyase activity"/>
    <property type="evidence" value="ECO:0007669"/>
    <property type="project" value="InterPro"/>
</dbReference>
<evidence type="ECO:0000259" key="9">
    <source>
        <dbReference type="Pfam" id="PF18916"/>
    </source>
</evidence>
<accession>A0A7J5BP09</accession>
<dbReference type="AlphaFoldDB" id="A0A7J5BP09"/>
<organism evidence="10 11">
    <name type="scientific">Pseudoclavibacter chungangensis</name>
    <dbReference type="NCBI Taxonomy" id="587635"/>
    <lineage>
        <taxon>Bacteria</taxon>
        <taxon>Bacillati</taxon>
        <taxon>Actinomycetota</taxon>
        <taxon>Actinomycetes</taxon>
        <taxon>Micrococcales</taxon>
        <taxon>Microbacteriaceae</taxon>
        <taxon>Pseudoclavibacter</taxon>
    </lineage>
</organism>
<dbReference type="InterPro" id="IPR017825">
    <property type="entry name" value="Lycopene_cyclase_dom"/>
</dbReference>
<feature type="domain" description="Lycopene cyclase" evidence="9">
    <location>
        <begin position="11"/>
        <end position="98"/>
    </location>
</feature>
<evidence type="ECO:0000256" key="5">
    <source>
        <dbReference type="ARBA" id="ARBA00022989"/>
    </source>
</evidence>